<evidence type="ECO:0000313" key="1">
    <source>
        <dbReference type="EMBL" id="OUM34493.1"/>
    </source>
</evidence>
<sequence length="101" mass="11161">MMAGIPQAWMDELNDHFALVTDPEGRSAVLDEMAYAAHRRGEVSAEHLVEMLELSEAAKGWALVEVDEAYHIGLFSYEISGKWDGDEPGRIIVGRTPGWGC</sequence>
<reference evidence="1 2" key="1">
    <citation type="submission" date="2017-05" db="EMBL/GenBank/DDBJ databases">
        <title>Whole genome sequence of Pseudomonas putida isolate 1312 commercialized as a biostimulant.</title>
        <authorList>
            <person name="Crovadore J."/>
            <person name="Blanc P."/>
            <person name="Chablais R."/>
            <person name="Cochard B."/>
            <person name="Grizard D."/>
            <person name="Lefort F."/>
        </authorList>
    </citation>
    <scope>NUCLEOTIDE SEQUENCE [LARGE SCALE GENOMIC DNA]</scope>
    <source>
        <strain evidence="1 2">1312</strain>
    </source>
</reference>
<dbReference type="AlphaFoldDB" id="A0A1Y3LHC2"/>
<dbReference type="Proteomes" id="UP000196082">
    <property type="component" value="Unassembled WGS sequence"/>
</dbReference>
<dbReference type="EMBL" id="NFSB01000070">
    <property type="protein sequence ID" value="OUM34493.1"/>
    <property type="molecule type" value="Genomic_DNA"/>
</dbReference>
<evidence type="ECO:0000313" key="2">
    <source>
        <dbReference type="Proteomes" id="UP000196082"/>
    </source>
</evidence>
<organism evidence="1 2">
    <name type="scientific">Pseudomonas putida</name>
    <name type="common">Arthrobacter siderocapsulatus</name>
    <dbReference type="NCBI Taxonomy" id="303"/>
    <lineage>
        <taxon>Bacteria</taxon>
        <taxon>Pseudomonadati</taxon>
        <taxon>Pseudomonadota</taxon>
        <taxon>Gammaproteobacteria</taxon>
        <taxon>Pseudomonadales</taxon>
        <taxon>Pseudomonadaceae</taxon>
        <taxon>Pseudomonas</taxon>
    </lineage>
</organism>
<dbReference type="RefSeq" id="WP_086975855.1">
    <property type="nucleotide sequence ID" value="NZ_NFSB01000070.1"/>
</dbReference>
<protein>
    <submittedName>
        <fullName evidence="1">Uncharacterized protein</fullName>
    </submittedName>
</protein>
<name>A0A1Y3LHC2_PSEPU</name>
<proteinExistence type="predicted"/>
<comment type="caution">
    <text evidence="1">The sequence shown here is derived from an EMBL/GenBank/DDBJ whole genome shotgun (WGS) entry which is preliminary data.</text>
</comment>
<gene>
    <name evidence="1" type="ORF">B8W72_10850</name>
</gene>
<accession>A0A1Y3LHC2</accession>